<dbReference type="Pfam" id="PF13417">
    <property type="entry name" value="GST_N_3"/>
    <property type="match status" value="1"/>
</dbReference>
<accession>A0A7S1A5T2</accession>
<evidence type="ECO:0000259" key="2">
    <source>
        <dbReference type="PROSITE" id="PS50404"/>
    </source>
</evidence>
<dbReference type="GO" id="GO:0006749">
    <property type="term" value="P:glutathione metabolic process"/>
    <property type="evidence" value="ECO:0007669"/>
    <property type="project" value="TreeGrafter"/>
</dbReference>
<feature type="domain" description="GST C-terminal" evidence="3">
    <location>
        <begin position="104"/>
        <end position="236"/>
    </location>
</feature>
<reference evidence="4" key="1">
    <citation type="submission" date="2021-01" db="EMBL/GenBank/DDBJ databases">
        <authorList>
            <person name="Corre E."/>
            <person name="Pelletier E."/>
            <person name="Niang G."/>
            <person name="Scheremetjew M."/>
            <person name="Finn R."/>
            <person name="Kale V."/>
            <person name="Holt S."/>
            <person name="Cochrane G."/>
            <person name="Meng A."/>
            <person name="Brown T."/>
            <person name="Cohen L."/>
        </authorList>
    </citation>
    <scope>NUCLEOTIDE SEQUENCE</scope>
</reference>
<evidence type="ECO:0008006" key="5">
    <source>
        <dbReference type="Google" id="ProtNLM"/>
    </source>
</evidence>
<sequence length="237" mass="25132">MGCSLCTYGDATASVSPGGVKIYGASVSANSMGCAMIVTEANVGSMESVNLMAKEQMKPEFLAKNPFHHIPVLSDGNVHIGESGPILRYVAMKYFKDAYPGSKDVKKSAMIDFALTSGQTEVYPKMAKIVYPVMGFGPAADDKAVAAAELAKVVDTWFEHFCKGTDFVSGNSPTIADYYMAPFLFAAIQPAVVEKSGYTPSARSVAYVDKFCKTVKSSSLLSDGGMSIKSFIASKAS</sequence>
<protein>
    <recommendedName>
        <fullName evidence="5">Glutathione S-transferase</fullName>
    </recommendedName>
</protein>
<dbReference type="InterPro" id="IPR036282">
    <property type="entry name" value="Glutathione-S-Trfase_C_sf"/>
</dbReference>
<feature type="domain" description="GST N-terminal" evidence="2">
    <location>
        <begin position="18"/>
        <end position="98"/>
    </location>
</feature>
<dbReference type="SUPFAM" id="SSF47616">
    <property type="entry name" value="GST C-terminal domain-like"/>
    <property type="match status" value="1"/>
</dbReference>
<dbReference type="AlphaFoldDB" id="A0A7S1A5T2"/>
<organism evidence="4">
    <name type="scientific">Noctiluca scintillans</name>
    <name type="common">Sea sparkle</name>
    <name type="synonym">Red tide dinoflagellate</name>
    <dbReference type="NCBI Taxonomy" id="2966"/>
    <lineage>
        <taxon>Eukaryota</taxon>
        <taxon>Sar</taxon>
        <taxon>Alveolata</taxon>
        <taxon>Dinophyceae</taxon>
        <taxon>Noctilucales</taxon>
        <taxon>Noctilucaceae</taxon>
        <taxon>Noctiluca</taxon>
    </lineage>
</organism>
<evidence type="ECO:0000313" key="4">
    <source>
        <dbReference type="EMBL" id="CAD8843086.1"/>
    </source>
</evidence>
<dbReference type="SFLD" id="SFLDS00019">
    <property type="entry name" value="Glutathione_Transferase_(cytos"/>
    <property type="match status" value="1"/>
</dbReference>
<dbReference type="InterPro" id="IPR036249">
    <property type="entry name" value="Thioredoxin-like_sf"/>
</dbReference>
<dbReference type="InterPro" id="IPR010987">
    <property type="entry name" value="Glutathione-S-Trfase_C-like"/>
</dbReference>
<dbReference type="EMBL" id="HBFQ01024650">
    <property type="protein sequence ID" value="CAD8843086.1"/>
    <property type="molecule type" value="Transcribed_RNA"/>
</dbReference>
<dbReference type="InterPro" id="IPR004045">
    <property type="entry name" value="Glutathione_S-Trfase_N"/>
</dbReference>
<dbReference type="Gene3D" id="3.40.30.10">
    <property type="entry name" value="Glutaredoxin"/>
    <property type="match status" value="1"/>
</dbReference>
<dbReference type="InterPro" id="IPR040079">
    <property type="entry name" value="Glutathione_S-Trfase"/>
</dbReference>
<gene>
    <name evidence="4" type="ORF">NSCI0253_LOCUS17434</name>
</gene>
<dbReference type="PROSITE" id="PS50405">
    <property type="entry name" value="GST_CTER"/>
    <property type="match status" value="1"/>
</dbReference>
<proteinExistence type="predicted"/>
<dbReference type="SFLD" id="SFLDG00358">
    <property type="entry name" value="Main_(cytGST)"/>
    <property type="match status" value="1"/>
</dbReference>
<evidence type="ECO:0000259" key="3">
    <source>
        <dbReference type="PROSITE" id="PS50405"/>
    </source>
</evidence>
<name>A0A7S1A5T2_NOCSC</name>
<dbReference type="CDD" id="cd00299">
    <property type="entry name" value="GST_C_family"/>
    <property type="match status" value="1"/>
</dbReference>
<dbReference type="PROSITE" id="PS50404">
    <property type="entry name" value="GST_NTER"/>
    <property type="match status" value="1"/>
</dbReference>
<comment type="subunit">
    <text evidence="1">Homodimer.</text>
</comment>
<dbReference type="PANTHER" id="PTHR43969:SF9">
    <property type="entry name" value="GLUTATHIONE S TRANSFERASE D10, ISOFORM A-RELATED"/>
    <property type="match status" value="1"/>
</dbReference>
<dbReference type="Gene3D" id="1.20.1050.10">
    <property type="match status" value="1"/>
</dbReference>
<evidence type="ECO:0000256" key="1">
    <source>
        <dbReference type="ARBA" id="ARBA00011738"/>
    </source>
</evidence>
<dbReference type="GO" id="GO:0004364">
    <property type="term" value="F:glutathione transferase activity"/>
    <property type="evidence" value="ECO:0007669"/>
    <property type="project" value="TreeGrafter"/>
</dbReference>
<dbReference type="PANTHER" id="PTHR43969">
    <property type="entry name" value="GLUTATHIONE S TRANSFERASE D10, ISOFORM A-RELATED"/>
    <property type="match status" value="1"/>
</dbReference>
<dbReference type="SUPFAM" id="SSF52833">
    <property type="entry name" value="Thioredoxin-like"/>
    <property type="match status" value="1"/>
</dbReference>